<dbReference type="EMBL" id="CP030926">
    <property type="protein sequence ID" value="AXN41008.1"/>
    <property type="molecule type" value="Genomic_DNA"/>
</dbReference>
<dbReference type="Pfam" id="PF12728">
    <property type="entry name" value="HTH_17"/>
    <property type="match status" value="1"/>
</dbReference>
<reference evidence="2 3" key="1">
    <citation type="submission" date="2018-07" db="EMBL/GenBank/DDBJ databases">
        <title>The molecular basis for the intramolecular migration of carboxyl group in the catabolism of para-hydroxybenzoate via gentisate.</title>
        <authorList>
            <person name="Zhao H."/>
            <person name="Xu Y."/>
            <person name="Lin S."/>
            <person name="Spain J.C."/>
            <person name="Zhou N.-Y."/>
        </authorList>
    </citation>
    <scope>NUCLEOTIDE SEQUENCE [LARGE SCALE GENOMIC DNA]</scope>
    <source>
        <strain evidence="2 3">PHB-7a</strain>
    </source>
</reference>
<dbReference type="GO" id="GO:0003677">
    <property type="term" value="F:DNA binding"/>
    <property type="evidence" value="ECO:0007669"/>
    <property type="project" value="UniProtKB-KW"/>
</dbReference>
<proteinExistence type="predicted"/>
<accession>A0ABN5N976</accession>
<organism evidence="2 3">
    <name type="scientific">Peribacillus butanolivorans</name>
    <dbReference type="NCBI Taxonomy" id="421767"/>
    <lineage>
        <taxon>Bacteria</taxon>
        <taxon>Bacillati</taxon>
        <taxon>Bacillota</taxon>
        <taxon>Bacilli</taxon>
        <taxon>Bacillales</taxon>
        <taxon>Bacillaceae</taxon>
        <taxon>Peribacillus</taxon>
    </lineage>
</organism>
<dbReference type="RefSeq" id="WP_116821950.1">
    <property type="nucleotide sequence ID" value="NZ_CP030926.1"/>
</dbReference>
<gene>
    <name evidence="2" type="ORF">DTO10_23285</name>
</gene>
<keyword evidence="3" id="KW-1185">Reference proteome</keyword>
<evidence type="ECO:0000313" key="2">
    <source>
        <dbReference type="EMBL" id="AXN41008.1"/>
    </source>
</evidence>
<dbReference type="InterPro" id="IPR041657">
    <property type="entry name" value="HTH_17"/>
</dbReference>
<protein>
    <submittedName>
        <fullName evidence="2">DNA-binding protein</fullName>
    </submittedName>
</protein>
<evidence type="ECO:0000313" key="3">
    <source>
        <dbReference type="Proteomes" id="UP000260457"/>
    </source>
</evidence>
<feature type="domain" description="Helix-turn-helix" evidence="1">
    <location>
        <begin position="33"/>
        <end position="81"/>
    </location>
</feature>
<keyword evidence="2" id="KW-0238">DNA-binding</keyword>
<name>A0ABN5N976_9BACI</name>
<sequence length="100" mass="12297">MISFEIDQELLKELYLQKVEEHLQEIEMEVFFMDSKQLATYLNMSWNTIVSNLLYDEDFPKVRLGSKWLFNRKEVQEFMEKYYLEVRNNGGDILKYKRRE</sequence>
<evidence type="ECO:0000259" key="1">
    <source>
        <dbReference type="Pfam" id="PF12728"/>
    </source>
</evidence>
<dbReference type="Proteomes" id="UP000260457">
    <property type="component" value="Chromosome"/>
</dbReference>